<dbReference type="GO" id="GO:0016020">
    <property type="term" value="C:membrane"/>
    <property type="evidence" value="ECO:0007669"/>
    <property type="project" value="UniProtKB-SubCell"/>
</dbReference>
<evidence type="ECO:0000259" key="8">
    <source>
        <dbReference type="Pfam" id="PF00892"/>
    </source>
</evidence>
<evidence type="ECO:0000256" key="2">
    <source>
        <dbReference type="ARBA" id="ARBA00007362"/>
    </source>
</evidence>
<dbReference type="InterPro" id="IPR037185">
    <property type="entry name" value="EmrE-like"/>
</dbReference>
<evidence type="ECO:0000256" key="7">
    <source>
        <dbReference type="SAM" id="Phobius"/>
    </source>
</evidence>
<dbReference type="SUPFAM" id="SSF103481">
    <property type="entry name" value="Multidrug resistance efflux transporter EmrE"/>
    <property type="match status" value="2"/>
</dbReference>
<reference evidence="9 10" key="1">
    <citation type="submission" date="2017-02" db="EMBL/GenBank/DDBJ databases">
        <authorList>
            <person name="Peterson S.W."/>
        </authorList>
    </citation>
    <scope>NUCLEOTIDE SEQUENCE [LARGE SCALE GENOMIC DNA]</scope>
    <source>
        <strain evidence="9 10">DSM 45154</strain>
    </source>
</reference>
<dbReference type="STRING" id="1122192.SAMN02745673_00660"/>
<feature type="transmembrane region" description="Helical" evidence="7">
    <location>
        <begin position="86"/>
        <end position="106"/>
    </location>
</feature>
<evidence type="ECO:0000313" key="10">
    <source>
        <dbReference type="Proteomes" id="UP000190637"/>
    </source>
</evidence>
<evidence type="ECO:0000256" key="3">
    <source>
        <dbReference type="ARBA" id="ARBA00022692"/>
    </source>
</evidence>
<feature type="transmembrane region" description="Helical" evidence="7">
    <location>
        <begin position="55"/>
        <end position="74"/>
    </location>
</feature>
<feature type="region of interest" description="Disordered" evidence="6">
    <location>
        <begin position="1"/>
        <end position="21"/>
    </location>
</feature>
<dbReference type="InterPro" id="IPR050638">
    <property type="entry name" value="AA-Vitamin_Transporters"/>
</dbReference>
<feature type="transmembrane region" description="Helical" evidence="7">
    <location>
        <begin position="288"/>
        <end position="306"/>
    </location>
</feature>
<dbReference type="OrthoDB" id="5143138at2"/>
<sequence length="311" mass="31159">MSGSASSSRLSSGISASPSRRGPALLVTAGLLWGTGGLAGSVLQDLTGIHPLGTAAYRLLVGGLLATAVLAVSGRLRRVPRTRASLTRVATAGGLLALFQSAYFASVWLTSVGLATLVTIGSVPLFVTAVTAVLERRRPAPRLLVSVGLGVLGLALLAGFPSLSGPAWRIALGLGCALAAGALFSALTIVNRRPVAGLDPLAVTALGCLTGGLLLLLPGLVAGMAFSPAPAPLGVLLYLGAVPTALAYLAYFGGLRSAPATVAALAAVLEPLTATLLSVALLGERLSAAGTLGAVLLMAAVVLDQWRPRRR</sequence>
<evidence type="ECO:0000313" key="9">
    <source>
        <dbReference type="EMBL" id="SJZ53539.1"/>
    </source>
</evidence>
<gene>
    <name evidence="9" type="ORF">SAMN02745673_00660</name>
</gene>
<comment type="subcellular location">
    <subcellularLocation>
        <location evidence="1">Membrane</location>
        <topology evidence="1">Multi-pass membrane protein</topology>
    </subcellularLocation>
</comment>
<feature type="transmembrane region" description="Helical" evidence="7">
    <location>
        <begin position="143"/>
        <end position="161"/>
    </location>
</feature>
<keyword evidence="10" id="KW-1185">Reference proteome</keyword>
<feature type="transmembrane region" description="Helical" evidence="7">
    <location>
        <begin position="167"/>
        <end position="189"/>
    </location>
</feature>
<accession>A0A1T4LFK3</accession>
<comment type="similarity">
    <text evidence="2">Belongs to the EamA transporter family.</text>
</comment>
<evidence type="ECO:0000256" key="5">
    <source>
        <dbReference type="ARBA" id="ARBA00023136"/>
    </source>
</evidence>
<feature type="domain" description="EamA" evidence="8">
    <location>
        <begin position="22"/>
        <end position="157"/>
    </location>
</feature>
<feature type="transmembrane region" description="Helical" evidence="7">
    <location>
        <begin position="112"/>
        <end position="134"/>
    </location>
</feature>
<keyword evidence="5 7" id="KW-0472">Membrane</keyword>
<dbReference type="Pfam" id="PF00892">
    <property type="entry name" value="EamA"/>
    <property type="match status" value="2"/>
</dbReference>
<keyword evidence="4 7" id="KW-1133">Transmembrane helix</keyword>
<feature type="domain" description="EamA" evidence="8">
    <location>
        <begin position="172"/>
        <end position="303"/>
    </location>
</feature>
<evidence type="ECO:0000256" key="6">
    <source>
        <dbReference type="SAM" id="MobiDB-lite"/>
    </source>
</evidence>
<protein>
    <submittedName>
        <fullName evidence="9">Drug/metabolite transporter, DME family</fullName>
    </submittedName>
</protein>
<dbReference type="PANTHER" id="PTHR32322">
    <property type="entry name" value="INNER MEMBRANE TRANSPORTER"/>
    <property type="match status" value="1"/>
</dbReference>
<feature type="transmembrane region" description="Helical" evidence="7">
    <location>
        <begin position="262"/>
        <end position="282"/>
    </location>
</feature>
<organism evidence="9 10">
    <name type="scientific">Marinactinospora thermotolerans DSM 45154</name>
    <dbReference type="NCBI Taxonomy" id="1122192"/>
    <lineage>
        <taxon>Bacteria</taxon>
        <taxon>Bacillati</taxon>
        <taxon>Actinomycetota</taxon>
        <taxon>Actinomycetes</taxon>
        <taxon>Streptosporangiales</taxon>
        <taxon>Nocardiopsidaceae</taxon>
        <taxon>Marinactinospora</taxon>
    </lineage>
</organism>
<name>A0A1T4LFK3_9ACTN</name>
<dbReference type="RefSeq" id="WP_078760090.1">
    <property type="nucleotide sequence ID" value="NZ_FUWS01000002.1"/>
</dbReference>
<feature type="transmembrane region" description="Helical" evidence="7">
    <location>
        <begin position="231"/>
        <end position="250"/>
    </location>
</feature>
<dbReference type="InterPro" id="IPR000620">
    <property type="entry name" value="EamA_dom"/>
</dbReference>
<dbReference type="PANTHER" id="PTHR32322:SF2">
    <property type="entry name" value="EAMA DOMAIN-CONTAINING PROTEIN"/>
    <property type="match status" value="1"/>
</dbReference>
<proteinExistence type="inferred from homology"/>
<feature type="transmembrane region" description="Helical" evidence="7">
    <location>
        <begin position="201"/>
        <end position="225"/>
    </location>
</feature>
<dbReference type="EMBL" id="FUWS01000002">
    <property type="protein sequence ID" value="SJZ53539.1"/>
    <property type="molecule type" value="Genomic_DNA"/>
</dbReference>
<keyword evidence="3 7" id="KW-0812">Transmembrane</keyword>
<evidence type="ECO:0000256" key="1">
    <source>
        <dbReference type="ARBA" id="ARBA00004141"/>
    </source>
</evidence>
<dbReference type="AlphaFoldDB" id="A0A1T4LFK3"/>
<dbReference type="Proteomes" id="UP000190637">
    <property type="component" value="Unassembled WGS sequence"/>
</dbReference>
<evidence type="ECO:0000256" key="4">
    <source>
        <dbReference type="ARBA" id="ARBA00022989"/>
    </source>
</evidence>